<protein>
    <submittedName>
        <fullName evidence="2">Rab GTPase</fullName>
    </submittedName>
</protein>
<evidence type="ECO:0000256" key="1">
    <source>
        <dbReference type="ARBA" id="ARBA00022741"/>
    </source>
</evidence>
<dbReference type="PANTHER" id="PTHR47978">
    <property type="match status" value="1"/>
</dbReference>
<gene>
    <name evidence="2" type="ORF">DLAC_10778</name>
</gene>
<dbReference type="STRING" id="361077.A0A151Z480"/>
<keyword evidence="1" id="KW-0547">Nucleotide-binding</keyword>
<dbReference type="SMART" id="SM00174">
    <property type="entry name" value="RHO"/>
    <property type="match status" value="1"/>
</dbReference>
<evidence type="ECO:0000313" key="2">
    <source>
        <dbReference type="EMBL" id="KYQ88748.1"/>
    </source>
</evidence>
<dbReference type="InterPro" id="IPR005225">
    <property type="entry name" value="Small_GTP-bd"/>
</dbReference>
<dbReference type="SUPFAM" id="SSF52540">
    <property type="entry name" value="P-loop containing nucleoside triphosphate hydrolases"/>
    <property type="match status" value="1"/>
</dbReference>
<dbReference type="GO" id="GO:0003924">
    <property type="term" value="F:GTPase activity"/>
    <property type="evidence" value="ECO:0007669"/>
    <property type="project" value="InterPro"/>
</dbReference>
<dbReference type="Proteomes" id="UP000076078">
    <property type="component" value="Unassembled WGS sequence"/>
</dbReference>
<sequence>MQNTTTYKLCIHGPWRSGKSSIMFRYFQNNFSEDNRYTGVDSMAKEYTINDRNIKLEFWDRQSCERFRALPLSYIVNSDAFIFPFDLTSYSSYKDIKAMLEELQDICNREAYHNPIVYLIGNKSDLEQDPLIKDEEVQSFVDGHKMYYIKVSCKTGNGFERLHQIPYDLSHLTPRHQSKSIKLTKPKRDPNKIYC</sequence>
<dbReference type="GO" id="GO:0005525">
    <property type="term" value="F:GTP binding"/>
    <property type="evidence" value="ECO:0007669"/>
    <property type="project" value="InterPro"/>
</dbReference>
<comment type="caution">
    <text evidence="2">The sequence shown here is derived from an EMBL/GenBank/DDBJ whole genome shotgun (WGS) entry which is preliminary data.</text>
</comment>
<dbReference type="NCBIfam" id="TIGR00231">
    <property type="entry name" value="small_GTP"/>
    <property type="match status" value="1"/>
</dbReference>
<dbReference type="PROSITE" id="PS51421">
    <property type="entry name" value="RAS"/>
    <property type="match status" value="1"/>
</dbReference>
<proteinExistence type="predicted"/>
<accession>A0A151Z480</accession>
<evidence type="ECO:0000313" key="3">
    <source>
        <dbReference type="Proteomes" id="UP000076078"/>
    </source>
</evidence>
<dbReference type="OrthoDB" id="28034at2759"/>
<dbReference type="PROSITE" id="PS51419">
    <property type="entry name" value="RAB"/>
    <property type="match status" value="1"/>
</dbReference>
<organism evidence="2 3">
    <name type="scientific">Tieghemostelium lacteum</name>
    <name type="common">Slime mold</name>
    <name type="synonym">Dictyostelium lacteum</name>
    <dbReference type="NCBI Taxonomy" id="361077"/>
    <lineage>
        <taxon>Eukaryota</taxon>
        <taxon>Amoebozoa</taxon>
        <taxon>Evosea</taxon>
        <taxon>Eumycetozoa</taxon>
        <taxon>Dictyostelia</taxon>
        <taxon>Dictyosteliales</taxon>
        <taxon>Raperosteliaceae</taxon>
        <taxon>Tieghemostelium</taxon>
    </lineage>
</organism>
<dbReference type="Gene3D" id="3.40.50.300">
    <property type="entry name" value="P-loop containing nucleotide triphosphate hydrolases"/>
    <property type="match status" value="1"/>
</dbReference>
<keyword evidence="3" id="KW-1185">Reference proteome</keyword>
<dbReference type="EMBL" id="LODT01000048">
    <property type="protein sequence ID" value="KYQ88748.1"/>
    <property type="molecule type" value="Genomic_DNA"/>
</dbReference>
<name>A0A151Z480_TIELA</name>
<dbReference type="Pfam" id="PF00071">
    <property type="entry name" value="Ras"/>
    <property type="match status" value="1"/>
</dbReference>
<reference evidence="2 3" key="1">
    <citation type="submission" date="2015-12" db="EMBL/GenBank/DDBJ databases">
        <title>Dictyostelia acquired genes for synthesis and detection of signals that induce cell-type specialization by lateral gene transfer from prokaryotes.</title>
        <authorList>
            <person name="Gloeckner G."/>
            <person name="Schaap P."/>
        </authorList>
    </citation>
    <scope>NUCLEOTIDE SEQUENCE [LARGE SCALE GENOMIC DNA]</scope>
    <source>
        <strain evidence="2 3">TK</strain>
    </source>
</reference>
<dbReference type="SMART" id="SM00173">
    <property type="entry name" value="RAS"/>
    <property type="match status" value="1"/>
</dbReference>
<dbReference type="CDD" id="cd00154">
    <property type="entry name" value="Rab"/>
    <property type="match status" value="1"/>
</dbReference>
<dbReference type="PRINTS" id="PR00449">
    <property type="entry name" value="RASTRNSFRMNG"/>
</dbReference>
<dbReference type="InterPro" id="IPR027417">
    <property type="entry name" value="P-loop_NTPase"/>
</dbReference>
<dbReference type="AlphaFoldDB" id="A0A151Z480"/>
<dbReference type="InterPro" id="IPR001806">
    <property type="entry name" value="Small_GTPase"/>
</dbReference>
<dbReference type="InParanoid" id="A0A151Z480"/>
<dbReference type="SMART" id="SM00175">
    <property type="entry name" value="RAB"/>
    <property type="match status" value="1"/>
</dbReference>